<dbReference type="GO" id="GO:1990178">
    <property type="term" value="C:HU-DNA complex"/>
    <property type="evidence" value="ECO:0007669"/>
    <property type="project" value="UniProtKB-ARBA"/>
</dbReference>
<dbReference type="PANTHER" id="PTHR33175:SF3">
    <property type="entry name" value="DNA-BINDING PROTEIN HU-BETA"/>
    <property type="match status" value="1"/>
</dbReference>
<dbReference type="Gene3D" id="4.10.520.10">
    <property type="entry name" value="IHF-like DNA-binding proteins"/>
    <property type="match status" value="1"/>
</dbReference>
<dbReference type="SUPFAM" id="SSF47729">
    <property type="entry name" value="IHF-like DNA-binding proteins"/>
    <property type="match status" value="1"/>
</dbReference>
<dbReference type="GO" id="GO:0030527">
    <property type="term" value="F:structural constituent of chromatin"/>
    <property type="evidence" value="ECO:0007669"/>
    <property type="project" value="InterPro"/>
</dbReference>
<evidence type="ECO:0000313" key="8">
    <source>
        <dbReference type="Proteomes" id="UP000003136"/>
    </source>
</evidence>
<dbReference type="PANTHER" id="PTHR33175">
    <property type="entry name" value="DNA-BINDING PROTEIN HU"/>
    <property type="match status" value="1"/>
</dbReference>
<dbReference type="GO" id="GO:0005829">
    <property type="term" value="C:cytosol"/>
    <property type="evidence" value="ECO:0007669"/>
    <property type="project" value="TreeGrafter"/>
</dbReference>
<dbReference type="SMART" id="SM00411">
    <property type="entry name" value="BHL"/>
    <property type="match status" value="1"/>
</dbReference>
<dbReference type="InterPro" id="IPR020816">
    <property type="entry name" value="Histone-like_DNA-bd_CS"/>
</dbReference>
<dbReference type="GO" id="GO:0003677">
    <property type="term" value="F:DNA binding"/>
    <property type="evidence" value="ECO:0007669"/>
    <property type="project" value="UniProtKB-KW"/>
</dbReference>
<dbReference type="eggNOG" id="COG0776">
    <property type="taxonomic scope" value="Bacteria"/>
</dbReference>
<dbReference type="Pfam" id="PF00216">
    <property type="entry name" value="Bac_DNA_binding"/>
    <property type="match status" value="1"/>
</dbReference>
<dbReference type="GO" id="GO:0006270">
    <property type="term" value="P:DNA replication initiation"/>
    <property type="evidence" value="ECO:0007669"/>
    <property type="project" value="UniProtKB-ARBA"/>
</dbReference>
<dbReference type="EMBL" id="ABVQ01000036">
    <property type="protein sequence ID" value="EEC57431.1"/>
    <property type="molecule type" value="Genomic_DNA"/>
</dbReference>
<keyword evidence="8" id="KW-1185">Reference proteome</keyword>
<dbReference type="AlphaFoldDB" id="B7AS85"/>
<proteinExistence type="inferred from homology"/>
<evidence type="ECO:0000256" key="1">
    <source>
        <dbReference type="ARBA" id="ARBA00010529"/>
    </source>
</evidence>
<accession>B7AS85</accession>
<dbReference type="GO" id="GO:0030261">
    <property type="term" value="P:chromosome condensation"/>
    <property type="evidence" value="ECO:0007669"/>
    <property type="project" value="UniProtKB-KW"/>
</dbReference>
<gene>
    <name evidence="7" type="ORF">BACPEC_01940</name>
</gene>
<sequence>MNKTELVAAMAEKAELSKKDAEAALKALTATIAEELTKGEKVQLVGFGTFEVSERAARTGKNPQTGKAIKIPASKAPKFKAGKALKDTVNSTKKKK</sequence>
<dbReference type="GO" id="GO:0010467">
    <property type="term" value="P:gene expression"/>
    <property type="evidence" value="ECO:0007669"/>
    <property type="project" value="UniProtKB-ARBA"/>
</dbReference>
<evidence type="ECO:0000256" key="3">
    <source>
        <dbReference type="ARBA" id="ARBA00023125"/>
    </source>
</evidence>
<dbReference type="InterPro" id="IPR000119">
    <property type="entry name" value="Hist_DNA-bd"/>
</dbReference>
<dbReference type="GO" id="GO:1990103">
    <property type="term" value="C:DnaA-HU complex"/>
    <property type="evidence" value="ECO:0007669"/>
    <property type="project" value="UniProtKB-ARBA"/>
</dbReference>
<keyword evidence="2" id="KW-0226">DNA condensation</keyword>
<comment type="similarity">
    <text evidence="1 4">Belongs to the bacterial histone-like protein family.</text>
</comment>
<name>B7AS85_9FIRM</name>
<reference evidence="7 8" key="1">
    <citation type="submission" date="2008-11" db="EMBL/GenBank/DDBJ databases">
        <title>Draft genome sequence of Bacteroides pectinophilus (ATCC 43243).</title>
        <authorList>
            <person name="Sudarsanam P."/>
            <person name="Ley R."/>
            <person name="Guruge J."/>
            <person name="Turnbaugh P.J."/>
            <person name="Mahowald M."/>
            <person name="Liep D."/>
            <person name="Gordon J."/>
        </authorList>
    </citation>
    <scope>NUCLEOTIDE SEQUENCE [LARGE SCALE GENOMIC DNA]</scope>
    <source>
        <strain evidence="7 8">ATCC 43243</strain>
    </source>
</reference>
<dbReference type="InterPro" id="IPR010992">
    <property type="entry name" value="IHF-like_DNA-bd_dom_sf"/>
</dbReference>
<evidence type="ECO:0000256" key="4">
    <source>
        <dbReference type="RuleBase" id="RU003939"/>
    </source>
</evidence>
<dbReference type="STRING" id="483218.BACPEC_01940"/>
<dbReference type="CDD" id="cd13831">
    <property type="entry name" value="HU"/>
    <property type="match status" value="1"/>
</dbReference>
<dbReference type="GO" id="GO:0042802">
    <property type="term" value="F:identical protein binding"/>
    <property type="evidence" value="ECO:0007669"/>
    <property type="project" value="UniProtKB-ARBA"/>
</dbReference>
<keyword evidence="5" id="KW-0175">Coiled coil</keyword>
<dbReference type="FunFam" id="4.10.520.10:FF:000001">
    <property type="entry name" value="DNA-binding protein HU"/>
    <property type="match status" value="1"/>
</dbReference>
<evidence type="ECO:0000313" key="7">
    <source>
        <dbReference type="EMBL" id="EEC57431.1"/>
    </source>
</evidence>
<organism evidence="7 8">
    <name type="scientific">[Bacteroides] pectinophilus ATCC 43243</name>
    <dbReference type="NCBI Taxonomy" id="483218"/>
    <lineage>
        <taxon>Bacteria</taxon>
        <taxon>Bacillati</taxon>
        <taxon>Bacillota</taxon>
        <taxon>Clostridia</taxon>
        <taxon>Eubacteriales</taxon>
    </lineage>
</organism>
<keyword evidence="3" id="KW-0238">DNA-binding</keyword>
<reference evidence="7 8" key="2">
    <citation type="submission" date="2008-11" db="EMBL/GenBank/DDBJ databases">
        <authorList>
            <person name="Fulton L."/>
            <person name="Clifton S."/>
            <person name="Fulton B."/>
            <person name="Xu J."/>
            <person name="Minx P."/>
            <person name="Pepin K.H."/>
            <person name="Johnson M."/>
            <person name="Bhonagiri V."/>
            <person name="Nash W.E."/>
            <person name="Mardis E.R."/>
            <person name="Wilson R.K."/>
        </authorList>
    </citation>
    <scope>NUCLEOTIDE SEQUENCE [LARGE SCALE GENOMIC DNA]</scope>
    <source>
        <strain evidence="7 8">ATCC 43243</strain>
    </source>
</reference>
<dbReference type="PRINTS" id="PR01727">
    <property type="entry name" value="DNABINDINGHU"/>
</dbReference>
<evidence type="ECO:0000256" key="5">
    <source>
        <dbReference type="SAM" id="Coils"/>
    </source>
</evidence>
<feature type="coiled-coil region" evidence="5">
    <location>
        <begin position="11"/>
        <end position="38"/>
    </location>
</feature>
<dbReference type="HOGENOM" id="CLU_105066_3_1_9"/>
<dbReference type="PROSITE" id="PS00045">
    <property type="entry name" value="HISTONE_LIKE"/>
    <property type="match status" value="1"/>
</dbReference>
<evidence type="ECO:0008006" key="9">
    <source>
        <dbReference type="Google" id="ProtNLM"/>
    </source>
</evidence>
<evidence type="ECO:0000256" key="6">
    <source>
        <dbReference type="SAM" id="MobiDB-lite"/>
    </source>
</evidence>
<evidence type="ECO:0000256" key="2">
    <source>
        <dbReference type="ARBA" id="ARBA00023067"/>
    </source>
</evidence>
<feature type="region of interest" description="Disordered" evidence="6">
    <location>
        <begin position="56"/>
        <end position="75"/>
    </location>
</feature>
<protein>
    <recommendedName>
        <fullName evidence="9">DNA-binding protein HU</fullName>
    </recommendedName>
</protein>
<dbReference type="Proteomes" id="UP000003136">
    <property type="component" value="Unassembled WGS sequence"/>
</dbReference>